<reference evidence="1 2" key="1">
    <citation type="journal article" date="2019" name="Int. J. Syst. Evol. Microbiol.">
        <title>The Global Catalogue of Microorganisms (GCM) 10K type strain sequencing project: providing services to taxonomists for standard genome sequencing and annotation.</title>
        <authorList>
            <consortium name="The Broad Institute Genomics Platform"/>
            <consortium name="The Broad Institute Genome Sequencing Center for Infectious Disease"/>
            <person name="Wu L."/>
            <person name="Ma J."/>
        </authorList>
    </citation>
    <scope>NUCLEOTIDE SEQUENCE [LARGE SCALE GENOMIC DNA]</scope>
    <source>
        <strain evidence="1 2">JCM 10696</strain>
    </source>
</reference>
<sequence length="502" mass="54626">MSVWEEHVTAALLGTQRKAAPELAEVPLAEEDAAARLLDQAEQLAVLRRAGRRPGKVEAGLVGAPAPAETLPVVPPAAGRRLERLLGGDRPRLLPEWLGEAAARGYRVPARSLPDLLDKGRGDRAVRPLIARTAGQRGAWLALQNADWAYLLTESAASVEAVADWAGGTRAQRVAYLTALRLSDPDAAREKLLESWTRETAPDRAAFLATFEHGLSGADEEFLERALDDRGKDVRQHAADLLARLPRSAYARRMAERAQGLLRLEKRTVRARRRTRIVVALPEEHDDAMARDGIPFHPPGSFSPSAARTGARTAWLREILARTPLDSWTEASGLTSGELVALPVADDLAHDVHLGWARAALRQGAADWARSLLGEGALVEEAEAPAGLLELLPEDEQDAAAAELVRAAEDQAHLLRLLSRLPPPWTGPLAEAVLALLESVLPDADATRFVSQLCRLADERLTPEAAPRLQALADRYGKWPLVELAETLRFRHDMLQELAGHP</sequence>
<keyword evidence="2" id="KW-1185">Reference proteome</keyword>
<evidence type="ECO:0000313" key="1">
    <source>
        <dbReference type="EMBL" id="GAA0942206.1"/>
    </source>
</evidence>
<dbReference type="RefSeq" id="WP_344237815.1">
    <property type="nucleotide sequence ID" value="NZ_BAAAHH010000003.1"/>
</dbReference>
<gene>
    <name evidence="1" type="ORF">GCM10009550_13230</name>
</gene>
<dbReference type="EMBL" id="BAAAHH010000003">
    <property type="protein sequence ID" value="GAA0942206.1"/>
    <property type="molecule type" value="Genomic_DNA"/>
</dbReference>
<organism evidence="1 2">
    <name type="scientific">Actinocorallia libanotica</name>
    <dbReference type="NCBI Taxonomy" id="46162"/>
    <lineage>
        <taxon>Bacteria</taxon>
        <taxon>Bacillati</taxon>
        <taxon>Actinomycetota</taxon>
        <taxon>Actinomycetes</taxon>
        <taxon>Streptosporangiales</taxon>
        <taxon>Thermomonosporaceae</taxon>
        <taxon>Actinocorallia</taxon>
    </lineage>
</organism>
<dbReference type="Proteomes" id="UP001500665">
    <property type="component" value="Unassembled WGS sequence"/>
</dbReference>
<comment type="caution">
    <text evidence="1">The sequence shown here is derived from an EMBL/GenBank/DDBJ whole genome shotgun (WGS) entry which is preliminary data.</text>
</comment>
<dbReference type="Pfam" id="PF18944">
    <property type="entry name" value="DUF5691"/>
    <property type="match status" value="1"/>
</dbReference>
<dbReference type="InterPro" id="IPR043746">
    <property type="entry name" value="DUF5691"/>
</dbReference>
<proteinExistence type="predicted"/>
<protein>
    <submittedName>
        <fullName evidence="1">DUF5691 domain-containing protein</fullName>
    </submittedName>
</protein>
<accession>A0ABN1QH62</accession>
<name>A0ABN1QH62_9ACTN</name>
<evidence type="ECO:0000313" key="2">
    <source>
        <dbReference type="Proteomes" id="UP001500665"/>
    </source>
</evidence>